<dbReference type="InterPro" id="IPR011856">
    <property type="entry name" value="tRNA_endonuc-like_dom_sf"/>
</dbReference>
<dbReference type="Gene3D" id="3.40.1350.10">
    <property type="match status" value="1"/>
</dbReference>
<organism evidence="4 5">
    <name type="scientific">Eumeta variegata</name>
    <name type="common">Bagworm moth</name>
    <name type="synonym">Eumeta japonica</name>
    <dbReference type="NCBI Taxonomy" id="151549"/>
    <lineage>
        <taxon>Eukaryota</taxon>
        <taxon>Metazoa</taxon>
        <taxon>Ecdysozoa</taxon>
        <taxon>Arthropoda</taxon>
        <taxon>Hexapoda</taxon>
        <taxon>Insecta</taxon>
        <taxon>Pterygota</taxon>
        <taxon>Neoptera</taxon>
        <taxon>Endopterygota</taxon>
        <taxon>Lepidoptera</taxon>
        <taxon>Glossata</taxon>
        <taxon>Ditrysia</taxon>
        <taxon>Tineoidea</taxon>
        <taxon>Psychidae</taxon>
        <taxon>Oiketicinae</taxon>
        <taxon>Eumeta</taxon>
    </lineage>
</organism>
<keyword evidence="2" id="KW-0819">tRNA processing</keyword>
<dbReference type="Pfam" id="PF09631">
    <property type="entry name" value="Sen15"/>
    <property type="match status" value="1"/>
</dbReference>
<evidence type="ECO:0000313" key="5">
    <source>
        <dbReference type="Proteomes" id="UP000299102"/>
    </source>
</evidence>
<comment type="caution">
    <text evidence="4">The sequence shown here is derived from an EMBL/GenBank/DDBJ whole genome shotgun (WGS) entry which is preliminary data.</text>
</comment>
<keyword evidence="5" id="KW-1185">Reference proteome</keyword>
<dbReference type="Proteomes" id="UP000299102">
    <property type="component" value="Unassembled WGS sequence"/>
</dbReference>
<dbReference type="PANTHER" id="PTHR28582:SF1">
    <property type="entry name" value="TRNA-SPLICING ENDONUCLEASE SUBUNIT SEN15"/>
    <property type="match status" value="1"/>
</dbReference>
<dbReference type="AlphaFoldDB" id="A0A4C1WRJ7"/>
<dbReference type="GO" id="GO:0006388">
    <property type="term" value="P:tRNA splicing, via endonucleolytic cleavage and ligation"/>
    <property type="evidence" value="ECO:0007669"/>
    <property type="project" value="InterPro"/>
</dbReference>
<protein>
    <recommendedName>
        <fullName evidence="3">tRNA-splicing endonuclease subunit Sen15 domain-containing protein</fullName>
    </recommendedName>
</protein>
<dbReference type="SUPFAM" id="SSF53032">
    <property type="entry name" value="tRNA-intron endonuclease catalytic domain-like"/>
    <property type="match status" value="1"/>
</dbReference>
<dbReference type="EMBL" id="BGZK01000617">
    <property type="protein sequence ID" value="GBP53182.1"/>
    <property type="molecule type" value="Genomic_DNA"/>
</dbReference>
<dbReference type="GO" id="GO:0005634">
    <property type="term" value="C:nucleus"/>
    <property type="evidence" value="ECO:0007669"/>
    <property type="project" value="UniProtKB-ARBA"/>
</dbReference>
<dbReference type="InterPro" id="IPR036167">
    <property type="entry name" value="tRNA_intron_Endo_cat-like_sf"/>
</dbReference>
<proteinExistence type="inferred from homology"/>
<gene>
    <name evidence="4" type="ORF">EVAR_28525_1</name>
</gene>
<feature type="domain" description="tRNA-splicing endonuclease subunit Sen15" evidence="3">
    <location>
        <begin position="27"/>
        <end position="121"/>
    </location>
</feature>
<accession>A0A4C1WRJ7</accession>
<dbReference type="InterPro" id="IPR018593">
    <property type="entry name" value="tRNA-endonuc_su_Sen15"/>
</dbReference>
<sequence length="168" mass="19306">MDGESKIKEDMMSLGCQSKLKIALAYQLYMYLIDVKLMYDVEYCYNQDIDILYIVAKPSKNEKMNIYVPVLTSEEVSMNQIETLQENLCTIESGPSINLAFIEGDTTTVIYTFTRDLVHPQADDGLLNRKTREQRRSFIDGELRKNRSQILQQTLDGGVVDDDCQIIE</sequence>
<reference evidence="4 5" key="1">
    <citation type="journal article" date="2019" name="Commun. Biol.">
        <title>The bagworm genome reveals a unique fibroin gene that provides high tensile strength.</title>
        <authorList>
            <person name="Kono N."/>
            <person name="Nakamura H."/>
            <person name="Ohtoshi R."/>
            <person name="Tomita M."/>
            <person name="Numata K."/>
            <person name="Arakawa K."/>
        </authorList>
    </citation>
    <scope>NUCLEOTIDE SEQUENCE [LARGE SCALE GENOMIC DNA]</scope>
</reference>
<evidence type="ECO:0000259" key="3">
    <source>
        <dbReference type="Pfam" id="PF09631"/>
    </source>
</evidence>
<dbReference type="STRING" id="151549.A0A4C1WRJ7"/>
<dbReference type="PANTHER" id="PTHR28582">
    <property type="entry name" value="TRNA-SPLICING ENDONUCLEASE SUBUNIT SEN15"/>
    <property type="match status" value="1"/>
</dbReference>
<dbReference type="GO" id="GO:0003676">
    <property type="term" value="F:nucleic acid binding"/>
    <property type="evidence" value="ECO:0007669"/>
    <property type="project" value="InterPro"/>
</dbReference>
<comment type="similarity">
    <text evidence="1">Belongs to the SEN15 family.</text>
</comment>
<evidence type="ECO:0000256" key="1">
    <source>
        <dbReference type="ARBA" id="ARBA00006091"/>
    </source>
</evidence>
<name>A0A4C1WRJ7_EUMVA</name>
<evidence type="ECO:0000313" key="4">
    <source>
        <dbReference type="EMBL" id="GBP53182.1"/>
    </source>
</evidence>
<evidence type="ECO:0000256" key="2">
    <source>
        <dbReference type="ARBA" id="ARBA00022694"/>
    </source>
</evidence>
<dbReference type="OrthoDB" id="10002170at2759"/>